<sequence>MSEILDSNAQQGLESYSSPTVPFSILNHLFGGNGINRLWIDQYNKMDKKSPEPLGIITGGKESNS</sequence>
<dbReference type="RefSeq" id="WP_244725860.1">
    <property type="nucleotide sequence ID" value="NZ_JALIRP010000005.1"/>
</dbReference>
<organism evidence="1 2">
    <name type="scientific">Paenibacillus mangrovi</name>
    <dbReference type="NCBI Taxonomy" id="2931978"/>
    <lineage>
        <taxon>Bacteria</taxon>
        <taxon>Bacillati</taxon>
        <taxon>Bacillota</taxon>
        <taxon>Bacilli</taxon>
        <taxon>Bacillales</taxon>
        <taxon>Paenibacillaceae</taxon>
        <taxon>Paenibacillus</taxon>
    </lineage>
</organism>
<proteinExistence type="predicted"/>
<evidence type="ECO:0000313" key="2">
    <source>
        <dbReference type="Proteomes" id="UP001139347"/>
    </source>
</evidence>
<accession>A0A9X1WQ28</accession>
<protein>
    <submittedName>
        <fullName evidence="1">Uncharacterized protein</fullName>
    </submittedName>
</protein>
<keyword evidence="2" id="KW-1185">Reference proteome</keyword>
<dbReference type="EMBL" id="JALIRP010000005">
    <property type="protein sequence ID" value="MCJ8012983.1"/>
    <property type="molecule type" value="Genomic_DNA"/>
</dbReference>
<comment type="caution">
    <text evidence="1">The sequence shown here is derived from an EMBL/GenBank/DDBJ whole genome shotgun (WGS) entry which is preliminary data.</text>
</comment>
<gene>
    <name evidence="1" type="ORF">MUG84_14690</name>
</gene>
<dbReference type="AlphaFoldDB" id="A0A9X1WQ28"/>
<dbReference type="Proteomes" id="UP001139347">
    <property type="component" value="Unassembled WGS sequence"/>
</dbReference>
<evidence type="ECO:0000313" key="1">
    <source>
        <dbReference type="EMBL" id="MCJ8012983.1"/>
    </source>
</evidence>
<name>A0A9X1WQ28_9BACL</name>
<reference evidence="1" key="1">
    <citation type="submission" date="2022-04" db="EMBL/GenBank/DDBJ databases">
        <title>Paenibacillus mangrovi sp. nov., a novel endophytic bacterium isolated from bark of Kandelia candel.</title>
        <authorList>
            <person name="Tuo L."/>
        </authorList>
    </citation>
    <scope>NUCLEOTIDE SEQUENCE</scope>
    <source>
        <strain evidence="1">KQZ6P-2</strain>
    </source>
</reference>